<sequence length="130" mass="14378">MYVPDLDGPGVEVAETPFDINERVTVLQELQQFRDDYSSKSAASTGFKDVPVTSTGWIPRVGDLVREKITVKKEFGPSYQAPVPVLGIHCTRTVILPPLAGAKENRFVSIDNVKLYHVADPAQPTKRNIQ</sequence>
<protein>
    <recommendedName>
        <fullName evidence="1">Retroviral integrase C-terminal SH3 domain-containing protein</fullName>
    </recommendedName>
</protein>
<reference evidence="2" key="1">
    <citation type="journal article" date="2022" name="bioRxiv">
        <title>Sequencing and chromosome-scale assembly of the giantPleurodeles waltlgenome.</title>
        <authorList>
            <person name="Brown T."/>
            <person name="Elewa A."/>
            <person name="Iarovenko S."/>
            <person name="Subramanian E."/>
            <person name="Araus A.J."/>
            <person name="Petzold A."/>
            <person name="Susuki M."/>
            <person name="Suzuki K.-i.T."/>
            <person name="Hayashi T."/>
            <person name="Toyoda A."/>
            <person name="Oliveira C."/>
            <person name="Osipova E."/>
            <person name="Leigh N.D."/>
            <person name="Simon A."/>
            <person name="Yun M.H."/>
        </authorList>
    </citation>
    <scope>NUCLEOTIDE SEQUENCE</scope>
    <source>
        <strain evidence="2">20211129_DDA</strain>
        <tissue evidence="2">Liver</tissue>
    </source>
</reference>
<dbReference type="InterPro" id="IPR040903">
    <property type="entry name" value="SH3_11"/>
</dbReference>
<dbReference type="EMBL" id="JANPWB010000006">
    <property type="protein sequence ID" value="KAJ1178107.1"/>
    <property type="molecule type" value="Genomic_DNA"/>
</dbReference>
<name>A0AAV7TNB7_PLEWA</name>
<dbReference type="Pfam" id="PF18103">
    <property type="entry name" value="SH3_11"/>
    <property type="match status" value="1"/>
</dbReference>
<comment type="caution">
    <text evidence="2">The sequence shown here is derived from an EMBL/GenBank/DDBJ whole genome shotgun (WGS) entry which is preliminary data.</text>
</comment>
<accession>A0AAV7TNB7</accession>
<dbReference type="AlphaFoldDB" id="A0AAV7TNB7"/>
<organism evidence="2 3">
    <name type="scientific">Pleurodeles waltl</name>
    <name type="common">Iberian ribbed newt</name>
    <dbReference type="NCBI Taxonomy" id="8319"/>
    <lineage>
        <taxon>Eukaryota</taxon>
        <taxon>Metazoa</taxon>
        <taxon>Chordata</taxon>
        <taxon>Craniata</taxon>
        <taxon>Vertebrata</taxon>
        <taxon>Euteleostomi</taxon>
        <taxon>Amphibia</taxon>
        <taxon>Batrachia</taxon>
        <taxon>Caudata</taxon>
        <taxon>Salamandroidea</taxon>
        <taxon>Salamandridae</taxon>
        <taxon>Pleurodelinae</taxon>
        <taxon>Pleurodeles</taxon>
    </lineage>
</organism>
<keyword evidence="3" id="KW-1185">Reference proteome</keyword>
<evidence type="ECO:0000313" key="3">
    <source>
        <dbReference type="Proteomes" id="UP001066276"/>
    </source>
</evidence>
<feature type="domain" description="Retroviral integrase C-terminal SH3" evidence="1">
    <location>
        <begin position="56"/>
        <end position="114"/>
    </location>
</feature>
<evidence type="ECO:0000313" key="2">
    <source>
        <dbReference type="EMBL" id="KAJ1178107.1"/>
    </source>
</evidence>
<dbReference type="Proteomes" id="UP001066276">
    <property type="component" value="Chromosome 3_2"/>
</dbReference>
<proteinExistence type="predicted"/>
<gene>
    <name evidence="2" type="ORF">NDU88_003355</name>
</gene>
<evidence type="ECO:0000259" key="1">
    <source>
        <dbReference type="Pfam" id="PF18103"/>
    </source>
</evidence>
<dbReference type="Gene3D" id="2.30.30.140">
    <property type="match status" value="1"/>
</dbReference>